<feature type="compositionally biased region" description="Polar residues" evidence="1">
    <location>
        <begin position="172"/>
        <end position="192"/>
    </location>
</feature>
<dbReference type="EMBL" id="JARBHB010000010">
    <property type="protein sequence ID" value="KAJ8874132.1"/>
    <property type="molecule type" value="Genomic_DNA"/>
</dbReference>
<feature type="region of interest" description="Disordered" evidence="1">
    <location>
        <begin position="123"/>
        <end position="200"/>
    </location>
</feature>
<protein>
    <submittedName>
        <fullName evidence="2">Uncharacterized protein</fullName>
    </submittedName>
</protein>
<keyword evidence="3" id="KW-1185">Reference proteome</keyword>
<evidence type="ECO:0000313" key="2">
    <source>
        <dbReference type="EMBL" id="KAJ8874132.1"/>
    </source>
</evidence>
<organism evidence="2 3">
    <name type="scientific">Dryococelus australis</name>
    <dbReference type="NCBI Taxonomy" id="614101"/>
    <lineage>
        <taxon>Eukaryota</taxon>
        <taxon>Metazoa</taxon>
        <taxon>Ecdysozoa</taxon>
        <taxon>Arthropoda</taxon>
        <taxon>Hexapoda</taxon>
        <taxon>Insecta</taxon>
        <taxon>Pterygota</taxon>
        <taxon>Neoptera</taxon>
        <taxon>Polyneoptera</taxon>
        <taxon>Phasmatodea</taxon>
        <taxon>Verophasmatodea</taxon>
        <taxon>Anareolatae</taxon>
        <taxon>Phasmatidae</taxon>
        <taxon>Eurycanthinae</taxon>
        <taxon>Dryococelus</taxon>
    </lineage>
</organism>
<dbReference type="Proteomes" id="UP001159363">
    <property type="component" value="Chromosome 9"/>
</dbReference>
<evidence type="ECO:0000256" key="1">
    <source>
        <dbReference type="SAM" id="MobiDB-lite"/>
    </source>
</evidence>
<reference evidence="2 3" key="1">
    <citation type="submission" date="2023-02" db="EMBL/GenBank/DDBJ databases">
        <title>LHISI_Scaffold_Assembly.</title>
        <authorList>
            <person name="Stuart O.P."/>
            <person name="Cleave R."/>
            <person name="Magrath M.J.L."/>
            <person name="Mikheyev A.S."/>
        </authorList>
    </citation>
    <scope>NUCLEOTIDE SEQUENCE [LARGE SCALE GENOMIC DNA]</scope>
    <source>
        <strain evidence="2">Daus_M_001</strain>
        <tissue evidence="2">Leg muscle</tissue>
    </source>
</reference>
<sequence length="200" mass="21480">MPLVGGFTHLNHPHRLSRPRCSEPVQISSLTLGSISFSFLGEPERYLGQLIPRQGKLTMLSLTIQRASSHLTLTFFMLATRGRSVAKITQHCNLHLECTGEIKATLNIEVLRADAGEARQIWSSAGSQGRGKTGDPGENPPTSGIVRNDSHMRKSGGDPAGNRIRFALVGGEQSNHYTSAAPSPLGNVNPTLGRTDKGCS</sequence>
<name>A0ABQ9GQ46_9NEOP</name>
<gene>
    <name evidence="2" type="ORF">PR048_024974</name>
</gene>
<evidence type="ECO:0000313" key="3">
    <source>
        <dbReference type="Proteomes" id="UP001159363"/>
    </source>
</evidence>
<proteinExistence type="predicted"/>
<accession>A0ABQ9GQ46</accession>
<comment type="caution">
    <text evidence="2">The sequence shown here is derived from an EMBL/GenBank/DDBJ whole genome shotgun (WGS) entry which is preliminary data.</text>
</comment>